<evidence type="ECO:0000256" key="3">
    <source>
        <dbReference type="ARBA" id="ARBA00022692"/>
    </source>
</evidence>
<comment type="similarity">
    <text evidence="2">Belongs to the LemA family.</text>
</comment>
<dbReference type="SUPFAM" id="SSF140478">
    <property type="entry name" value="LemA-like"/>
    <property type="match status" value="1"/>
</dbReference>
<organism evidence="6 7">
    <name type="scientific">Eiseniibacteriota bacterium</name>
    <dbReference type="NCBI Taxonomy" id="2212470"/>
    <lineage>
        <taxon>Bacteria</taxon>
        <taxon>Candidatus Eiseniibacteriota</taxon>
    </lineage>
</organism>
<evidence type="ECO:0000313" key="6">
    <source>
        <dbReference type="EMBL" id="TMQ47612.1"/>
    </source>
</evidence>
<dbReference type="InterPro" id="IPR007156">
    <property type="entry name" value="MamQ_LemA"/>
</dbReference>
<keyword evidence="3" id="KW-0812">Transmembrane</keyword>
<dbReference type="EMBL" id="VBOS01000521">
    <property type="protein sequence ID" value="TMQ47612.1"/>
    <property type="molecule type" value="Genomic_DNA"/>
</dbReference>
<dbReference type="GO" id="GO:0016020">
    <property type="term" value="C:membrane"/>
    <property type="evidence" value="ECO:0007669"/>
    <property type="project" value="UniProtKB-SubCell"/>
</dbReference>
<name>A0A538S898_UNCEI</name>
<dbReference type="Proteomes" id="UP000317716">
    <property type="component" value="Unassembled WGS sequence"/>
</dbReference>
<keyword evidence="5" id="KW-0472">Membrane</keyword>
<evidence type="ECO:0000256" key="1">
    <source>
        <dbReference type="ARBA" id="ARBA00004167"/>
    </source>
</evidence>
<keyword evidence="4" id="KW-1133">Transmembrane helix</keyword>
<comment type="subcellular location">
    <subcellularLocation>
        <location evidence="1">Membrane</location>
        <topology evidence="1">Single-pass membrane protein</topology>
    </subcellularLocation>
</comment>
<evidence type="ECO:0000256" key="5">
    <source>
        <dbReference type="ARBA" id="ARBA00023136"/>
    </source>
</evidence>
<reference evidence="6 7" key="1">
    <citation type="journal article" date="2019" name="Nat. Microbiol.">
        <title>Mediterranean grassland soil C-N compound turnover is dependent on rainfall and depth, and is mediated by genomically divergent microorganisms.</title>
        <authorList>
            <person name="Diamond S."/>
            <person name="Andeer P.F."/>
            <person name="Li Z."/>
            <person name="Crits-Christoph A."/>
            <person name="Burstein D."/>
            <person name="Anantharaman K."/>
            <person name="Lane K.R."/>
            <person name="Thomas B.C."/>
            <person name="Pan C."/>
            <person name="Northen T.R."/>
            <person name="Banfield J.F."/>
        </authorList>
    </citation>
    <scope>NUCLEOTIDE SEQUENCE [LARGE SCALE GENOMIC DNA]</scope>
    <source>
        <strain evidence="6">WS_2</strain>
    </source>
</reference>
<sequence>MKRGWIWLAVVAVIVMMVVGQFSGNYNKLVAADQGVKQRWAQVDNQLQRRNDLIGNLVETVKGTAFQEQQVFGDIANARAQMAGAKTPAERTAAAQAMDQALGGGALSRLLVVVENYPQLKSNEAFMQLMDE</sequence>
<dbReference type="PANTHER" id="PTHR34478:SF2">
    <property type="entry name" value="MEMBRANE PROTEIN"/>
    <property type="match status" value="1"/>
</dbReference>
<feature type="non-terminal residue" evidence="6">
    <location>
        <position position="132"/>
    </location>
</feature>
<evidence type="ECO:0000313" key="7">
    <source>
        <dbReference type="Proteomes" id="UP000317716"/>
    </source>
</evidence>
<dbReference type="InterPro" id="IPR023353">
    <property type="entry name" value="LemA-like_dom_sf"/>
</dbReference>
<accession>A0A538S898</accession>
<comment type="caution">
    <text evidence="6">The sequence shown here is derived from an EMBL/GenBank/DDBJ whole genome shotgun (WGS) entry which is preliminary data.</text>
</comment>
<protein>
    <submittedName>
        <fullName evidence="6">LemA family protein</fullName>
    </submittedName>
</protein>
<gene>
    <name evidence="6" type="ORF">E6K72_13880</name>
</gene>
<dbReference type="AlphaFoldDB" id="A0A538S898"/>
<evidence type="ECO:0000256" key="2">
    <source>
        <dbReference type="ARBA" id="ARBA00008854"/>
    </source>
</evidence>
<evidence type="ECO:0000256" key="4">
    <source>
        <dbReference type="ARBA" id="ARBA00022989"/>
    </source>
</evidence>
<dbReference type="PANTHER" id="PTHR34478">
    <property type="entry name" value="PROTEIN LEMA"/>
    <property type="match status" value="1"/>
</dbReference>
<proteinExistence type="inferred from homology"/>
<dbReference type="Pfam" id="PF04011">
    <property type="entry name" value="LemA"/>
    <property type="match status" value="1"/>
</dbReference>
<dbReference type="Gene3D" id="1.20.1440.20">
    <property type="entry name" value="LemA-like domain"/>
    <property type="match status" value="1"/>
</dbReference>